<feature type="binding site" evidence="11">
    <location>
        <position position="133"/>
    </location>
    <ligand>
        <name>substrate</name>
    </ligand>
</feature>
<dbReference type="GO" id="GO:0008360">
    <property type="term" value="P:regulation of cell shape"/>
    <property type="evidence" value="ECO:0007669"/>
    <property type="project" value="UniProtKB-KW"/>
</dbReference>
<comment type="function">
    <text evidence="11">Plays a role in peptidoglycan recycling by cleaving the terminal beta-1,4-linked N-acetylglucosamine (GlcNAc) from peptide-linked peptidoglycan fragments, giving rise to free GlcNAc, anhydro-N-acetylmuramic acid and anhydro-N-acetylmuramic acid-linked peptides.</text>
</comment>
<dbReference type="OrthoDB" id="9786661at2"/>
<feature type="active site" description="Nucleophile" evidence="11">
    <location>
        <position position="246"/>
    </location>
</feature>
<dbReference type="Proteomes" id="UP000287908">
    <property type="component" value="Unassembled WGS sequence"/>
</dbReference>
<evidence type="ECO:0000256" key="9">
    <source>
        <dbReference type="ARBA" id="ARBA00023316"/>
    </source>
</evidence>
<evidence type="ECO:0000259" key="12">
    <source>
        <dbReference type="Pfam" id="PF00933"/>
    </source>
</evidence>
<dbReference type="InterPro" id="IPR017853">
    <property type="entry name" value="GH"/>
</dbReference>
<keyword evidence="5 11" id="KW-0133">Cell shape</keyword>
<comment type="caution">
    <text evidence="13">The sequence shown here is derived from an EMBL/GenBank/DDBJ whole genome shotgun (WGS) entry which is preliminary data.</text>
</comment>
<dbReference type="FunFam" id="3.20.20.300:FF:000001">
    <property type="entry name" value="Beta-hexosaminidase"/>
    <property type="match status" value="1"/>
</dbReference>
<evidence type="ECO:0000256" key="4">
    <source>
        <dbReference type="ARBA" id="ARBA00022801"/>
    </source>
</evidence>
<dbReference type="PANTHER" id="PTHR30480">
    <property type="entry name" value="BETA-HEXOSAMINIDASE-RELATED"/>
    <property type="match status" value="1"/>
</dbReference>
<keyword evidence="6 11" id="KW-0573">Peptidoglycan synthesis</keyword>
<dbReference type="GO" id="GO:0005737">
    <property type="term" value="C:cytoplasm"/>
    <property type="evidence" value="ECO:0007669"/>
    <property type="project" value="UniProtKB-SubCell"/>
</dbReference>
<feature type="binding site" evidence="11">
    <location>
        <position position="62"/>
    </location>
    <ligand>
        <name>substrate</name>
    </ligand>
</feature>
<dbReference type="InterPro" id="IPR050226">
    <property type="entry name" value="NagZ_Beta-hexosaminidase"/>
</dbReference>
<keyword evidence="4 11" id="KW-0378">Hydrolase</keyword>
<evidence type="ECO:0000256" key="10">
    <source>
        <dbReference type="ARBA" id="ARBA00037880"/>
    </source>
</evidence>
<evidence type="ECO:0000256" key="11">
    <source>
        <dbReference type="HAMAP-Rule" id="MF_00364"/>
    </source>
</evidence>
<dbReference type="InterPro" id="IPR001764">
    <property type="entry name" value="Glyco_hydro_3_N"/>
</dbReference>
<feature type="domain" description="Glycoside hydrolase family 3 N-terminal" evidence="12">
    <location>
        <begin position="12"/>
        <end position="301"/>
    </location>
</feature>
<feature type="site" description="Important for catalytic activity" evidence="11">
    <location>
        <position position="174"/>
    </location>
</feature>
<dbReference type="InterPro" id="IPR036962">
    <property type="entry name" value="Glyco_hydro_3_N_sf"/>
</dbReference>
<dbReference type="GO" id="GO:0009254">
    <property type="term" value="P:peptidoglycan turnover"/>
    <property type="evidence" value="ECO:0007669"/>
    <property type="project" value="UniProtKB-UniRule"/>
</dbReference>
<protein>
    <recommendedName>
        <fullName evidence="11">Beta-hexosaminidase</fullName>
        <ecNumber evidence="11">3.2.1.52</ecNumber>
    </recommendedName>
    <alternativeName>
        <fullName evidence="11">Beta-N-acetylhexosaminidase</fullName>
    </alternativeName>
    <alternativeName>
        <fullName evidence="11">N-acetyl-beta-glucosaminidase</fullName>
    </alternativeName>
</protein>
<evidence type="ECO:0000256" key="3">
    <source>
        <dbReference type="ARBA" id="ARBA00022618"/>
    </source>
</evidence>
<dbReference type="Pfam" id="PF00933">
    <property type="entry name" value="Glyco_hydro_3"/>
    <property type="match status" value="1"/>
</dbReference>
<dbReference type="PANTHER" id="PTHR30480:SF13">
    <property type="entry name" value="BETA-HEXOSAMINIDASE"/>
    <property type="match status" value="1"/>
</dbReference>
<comment type="pathway">
    <text evidence="10 11">Cell wall biogenesis; peptidoglycan recycling.</text>
</comment>
<accession>A0A432ZGV6</accession>
<evidence type="ECO:0000313" key="14">
    <source>
        <dbReference type="Proteomes" id="UP000287908"/>
    </source>
</evidence>
<dbReference type="Gene3D" id="3.20.20.300">
    <property type="entry name" value="Glycoside hydrolase, family 3, N-terminal domain"/>
    <property type="match status" value="1"/>
</dbReference>
<comment type="similarity">
    <text evidence="11">Belongs to the glycosyl hydrolase 3 family. NagZ subfamily.</text>
</comment>
<dbReference type="EMBL" id="PIQF01000001">
    <property type="protein sequence ID" value="RUO77255.1"/>
    <property type="molecule type" value="Genomic_DNA"/>
</dbReference>
<evidence type="ECO:0000256" key="6">
    <source>
        <dbReference type="ARBA" id="ARBA00022984"/>
    </source>
</evidence>
<keyword evidence="2 11" id="KW-0963">Cytoplasm</keyword>
<comment type="catalytic activity">
    <reaction evidence="1 11">
        <text>Hydrolysis of terminal non-reducing N-acetyl-D-hexosamine residues in N-acetyl-beta-D-hexosaminides.</text>
        <dbReference type="EC" id="3.2.1.52"/>
    </reaction>
</comment>
<dbReference type="NCBIfam" id="NF003740">
    <property type="entry name" value="PRK05337.1"/>
    <property type="match status" value="1"/>
</dbReference>
<evidence type="ECO:0000256" key="1">
    <source>
        <dbReference type="ARBA" id="ARBA00001231"/>
    </source>
</evidence>
<evidence type="ECO:0000313" key="13">
    <source>
        <dbReference type="EMBL" id="RUO77255.1"/>
    </source>
</evidence>
<dbReference type="EC" id="3.2.1.52" evidence="11"/>
<evidence type="ECO:0000256" key="7">
    <source>
        <dbReference type="ARBA" id="ARBA00023295"/>
    </source>
</evidence>
<evidence type="ECO:0000256" key="5">
    <source>
        <dbReference type="ARBA" id="ARBA00022960"/>
    </source>
</evidence>
<keyword evidence="7 11" id="KW-0326">Glycosidase</keyword>
<dbReference type="GO" id="GO:0071555">
    <property type="term" value="P:cell wall organization"/>
    <property type="evidence" value="ECO:0007669"/>
    <property type="project" value="UniProtKB-KW"/>
</dbReference>
<dbReference type="InterPro" id="IPR022956">
    <property type="entry name" value="Beta_hexosaminidase_bac"/>
</dbReference>
<dbReference type="PROSITE" id="PS00775">
    <property type="entry name" value="GLYCOSYL_HYDROL_F3"/>
    <property type="match status" value="1"/>
</dbReference>
<dbReference type="GO" id="GO:0004563">
    <property type="term" value="F:beta-N-acetylhexosaminidase activity"/>
    <property type="evidence" value="ECO:0007669"/>
    <property type="project" value="UniProtKB-UniRule"/>
</dbReference>
<reference evidence="13 14" key="1">
    <citation type="journal article" date="2011" name="Front. Microbiol.">
        <title>Genomic signatures of strain selection and enhancement in Bacillus atrophaeus var. globigii, a historical biowarfare simulant.</title>
        <authorList>
            <person name="Gibbons H.S."/>
            <person name="Broomall S.M."/>
            <person name="McNew L.A."/>
            <person name="Daligault H."/>
            <person name="Chapman C."/>
            <person name="Bruce D."/>
            <person name="Karavis M."/>
            <person name="Krepps M."/>
            <person name="McGregor P.A."/>
            <person name="Hong C."/>
            <person name="Park K.H."/>
            <person name="Akmal A."/>
            <person name="Feldman A."/>
            <person name="Lin J.S."/>
            <person name="Chang W.E."/>
            <person name="Higgs B.W."/>
            <person name="Demirev P."/>
            <person name="Lindquist J."/>
            <person name="Liem A."/>
            <person name="Fochler E."/>
            <person name="Read T.D."/>
            <person name="Tapia R."/>
            <person name="Johnson S."/>
            <person name="Bishop-Lilly K.A."/>
            <person name="Detter C."/>
            <person name="Han C."/>
            <person name="Sozhamannan S."/>
            <person name="Rosenzweig C.N."/>
            <person name="Skowronski E.W."/>
        </authorList>
    </citation>
    <scope>NUCLEOTIDE SEQUENCE [LARGE SCALE GENOMIC DNA]</scope>
    <source>
        <strain evidence="13 14">CL-SP19</strain>
    </source>
</reference>
<dbReference type="HAMAP" id="MF_00364">
    <property type="entry name" value="NagZ"/>
    <property type="match status" value="1"/>
</dbReference>
<evidence type="ECO:0000256" key="8">
    <source>
        <dbReference type="ARBA" id="ARBA00023306"/>
    </source>
</evidence>
<gene>
    <name evidence="11" type="primary">nagZ</name>
    <name evidence="13" type="ORF">CWI81_01855</name>
</gene>
<dbReference type="SUPFAM" id="SSF51445">
    <property type="entry name" value="(Trans)glycosidases"/>
    <property type="match status" value="1"/>
</dbReference>
<keyword evidence="9 11" id="KW-0961">Cell wall biogenesis/degradation</keyword>
<name>A0A432ZGV6_9GAMM</name>
<feature type="active site" description="Proton donor/acceptor" evidence="11">
    <location>
        <position position="176"/>
    </location>
</feature>
<dbReference type="RefSeq" id="WP_126783528.1">
    <property type="nucleotide sequence ID" value="NZ_PIQF01000001.1"/>
</dbReference>
<dbReference type="AlphaFoldDB" id="A0A432ZGV6"/>
<sequence length="339" mass="37023">MAQVMIDIAGTELTEEDKTLLGHPDVNGLILFTRNFQSLTQLSELCQQSREAAKKPLLIAVDHEGGRVQRFLQGFTLIPAMADFAYLDDTAQQLTLARDMGWLMAAEVKAAGLDISFAPVLDINDVSDVIGDRAFADNASDVVTLASEFIAGMHEAGMAATGKHFPGHGSVQADSHVAIPVDERDKQSIFASDLPPFRAFAKKLDAVMPAHVIYSQVDEQPAGFSRYWLQTVLRQQLGFDGMIFSDDLSMHGATVVGNMQARADAALTAGCDMILVCNDRAAAVELLQHELPETNAASQQRFTRMLSGDVSMAMDELQRTDRWQRAQQGIETIRKAVGR</sequence>
<dbReference type="InterPro" id="IPR019800">
    <property type="entry name" value="Glyco_hydro_3_AS"/>
</dbReference>
<comment type="subcellular location">
    <subcellularLocation>
        <location evidence="11">Cytoplasm</location>
    </subcellularLocation>
</comment>
<organism evidence="13 14">
    <name type="scientific">Idiomarina seosinensis</name>
    <dbReference type="NCBI Taxonomy" id="281739"/>
    <lineage>
        <taxon>Bacteria</taxon>
        <taxon>Pseudomonadati</taxon>
        <taxon>Pseudomonadota</taxon>
        <taxon>Gammaproteobacteria</taxon>
        <taxon>Alteromonadales</taxon>
        <taxon>Idiomarinaceae</taxon>
        <taxon>Idiomarina</taxon>
    </lineage>
</organism>
<dbReference type="UniPathway" id="UPA00544"/>
<keyword evidence="3 11" id="KW-0132">Cell division</keyword>
<keyword evidence="14" id="KW-1185">Reference proteome</keyword>
<proteinExistence type="inferred from homology"/>
<dbReference type="GO" id="GO:0005975">
    <property type="term" value="P:carbohydrate metabolic process"/>
    <property type="evidence" value="ECO:0007669"/>
    <property type="project" value="InterPro"/>
</dbReference>
<feature type="binding site" evidence="11">
    <location>
        <begin position="163"/>
        <end position="164"/>
    </location>
    <ligand>
        <name>substrate</name>
    </ligand>
</feature>
<feature type="binding site" evidence="11">
    <location>
        <position position="70"/>
    </location>
    <ligand>
        <name>substrate</name>
    </ligand>
</feature>
<evidence type="ECO:0000256" key="2">
    <source>
        <dbReference type="ARBA" id="ARBA00022490"/>
    </source>
</evidence>
<dbReference type="GO" id="GO:0051301">
    <property type="term" value="P:cell division"/>
    <property type="evidence" value="ECO:0007669"/>
    <property type="project" value="UniProtKB-KW"/>
</dbReference>
<keyword evidence="8 11" id="KW-0131">Cell cycle</keyword>
<dbReference type="GO" id="GO:0009252">
    <property type="term" value="P:peptidoglycan biosynthetic process"/>
    <property type="evidence" value="ECO:0007669"/>
    <property type="project" value="UniProtKB-KW"/>
</dbReference>